<dbReference type="EMBL" id="JASNQZ010000006">
    <property type="protein sequence ID" value="KAL0956598.1"/>
    <property type="molecule type" value="Genomic_DNA"/>
</dbReference>
<dbReference type="InterPro" id="IPR017853">
    <property type="entry name" value="GH"/>
</dbReference>
<name>A0ABR3JLC7_9AGAR</name>
<evidence type="ECO:0000313" key="1">
    <source>
        <dbReference type="EMBL" id="KAL0956598.1"/>
    </source>
</evidence>
<protein>
    <submittedName>
        <fullName evidence="1">Uncharacterized protein</fullName>
    </submittedName>
</protein>
<gene>
    <name evidence="1" type="ORF">HGRIS_002735</name>
</gene>
<evidence type="ECO:0000313" key="2">
    <source>
        <dbReference type="Proteomes" id="UP001556367"/>
    </source>
</evidence>
<proteinExistence type="predicted"/>
<comment type="caution">
    <text evidence="1">The sequence shown here is derived from an EMBL/GenBank/DDBJ whole genome shotgun (WGS) entry which is preliminary data.</text>
</comment>
<keyword evidence="2" id="KW-1185">Reference proteome</keyword>
<accession>A0ABR3JLC7</accession>
<dbReference type="Gene3D" id="3.20.20.80">
    <property type="entry name" value="Glycosidases"/>
    <property type="match status" value="1"/>
</dbReference>
<sequence>MTAKNKPVILEEFGVTDNQNTVYTEWFNTIVSSGLSGDLIWQSGSHLSSGSTPDDGYAVYPDGPVYSTLTSHAAALKARA</sequence>
<organism evidence="1 2">
    <name type="scientific">Hohenbuehelia grisea</name>
    <dbReference type="NCBI Taxonomy" id="104357"/>
    <lineage>
        <taxon>Eukaryota</taxon>
        <taxon>Fungi</taxon>
        <taxon>Dikarya</taxon>
        <taxon>Basidiomycota</taxon>
        <taxon>Agaricomycotina</taxon>
        <taxon>Agaricomycetes</taxon>
        <taxon>Agaricomycetidae</taxon>
        <taxon>Agaricales</taxon>
        <taxon>Pleurotineae</taxon>
        <taxon>Pleurotaceae</taxon>
        <taxon>Hohenbuehelia</taxon>
    </lineage>
</organism>
<dbReference type="SUPFAM" id="SSF51445">
    <property type="entry name" value="(Trans)glycosidases"/>
    <property type="match status" value="1"/>
</dbReference>
<dbReference type="Proteomes" id="UP001556367">
    <property type="component" value="Unassembled WGS sequence"/>
</dbReference>
<reference evidence="2" key="1">
    <citation type="submission" date="2024-06" db="EMBL/GenBank/DDBJ databases">
        <title>Multi-omics analyses provide insights into the biosynthesis of the anticancer antibiotic pleurotin in Hohenbuehelia grisea.</title>
        <authorList>
            <person name="Weaver J.A."/>
            <person name="Alberti F."/>
        </authorList>
    </citation>
    <scope>NUCLEOTIDE SEQUENCE [LARGE SCALE GENOMIC DNA]</scope>
    <source>
        <strain evidence="2">T-177</strain>
    </source>
</reference>